<sequence length="134" mass="15827">VTELKYLGHNVTKDMSEVKDIEKELRSLAARCNMLARRFLRCNAEVKITLFEAYCQTFYTSSLWVACTQRACNDLRVQYNNGLRILLGLPRWCSASQMFADAQVDVFLWYNEEENYTFYEQDARQQQQYFANTC</sequence>
<keyword evidence="2" id="KW-1185">Reference proteome</keyword>
<dbReference type="Proteomes" id="UP000838756">
    <property type="component" value="Unassembled WGS sequence"/>
</dbReference>
<evidence type="ECO:0000313" key="1">
    <source>
        <dbReference type="EMBL" id="CAH2209149.1"/>
    </source>
</evidence>
<accession>A0A8S4QGT3</accession>
<comment type="caution">
    <text evidence="1">The sequence shown here is derived from an EMBL/GenBank/DDBJ whole genome shotgun (WGS) entry which is preliminary data.</text>
</comment>
<dbReference type="AlphaFoldDB" id="A0A8S4QGT3"/>
<dbReference type="EMBL" id="CAKXAJ010005488">
    <property type="protein sequence ID" value="CAH2209149.1"/>
    <property type="molecule type" value="Genomic_DNA"/>
</dbReference>
<gene>
    <name evidence="1" type="primary">jg17511</name>
    <name evidence="1" type="ORF">PAEG_LOCUS1551</name>
</gene>
<feature type="non-terminal residue" evidence="1">
    <location>
        <position position="1"/>
    </location>
</feature>
<proteinExistence type="predicted"/>
<dbReference type="OrthoDB" id="10014409at2759"/>
<organism evidence="1 2">
    <name type="scientific">Pararge aegeria aegeria</name>
    <dbReference type="NCBI Taxonomy" id="348720"/>
    <lineage>
        <taxon>Eukaryota</taxon>
        <taxon>Metazoa</taxon>
        <taxon>Ecdysozoa</taxon>
        <taxon>Arthropoda</taxon>
        <taxon>Hexapoda</taxon>
        <taxon>Insecta</taxon>
        <taxon>Pterygota</taxon>
        <taxon>Neoptera</taxon>
        <taxon>Endopterygota</taxon>
        <taxon>Lepidoptera</taxon>
        <taxon>Glossata</taxon>
        <taxon>Ditrysia</taxon>
        <taxon>Papilionoidea</taxon>
        <taxon>Nymphalidae</taxon>
        <taxon>Satyrinae</taxon>
        <taxon>Satyrini</taxon>
        <taxon>Parargina</taxon>
        <taxon>Pararge</taxon>
    </lineage>
</organism>
<evidence type="ECO:0000313" key="2">
    <source>
        <dbReference type="Proteomes" id="UP000838756"/>
    </source>
</evidence>
<reference evidence="1" key="1">
    <citation type="submission" date="2022-03" db="EMBL/GenBank/DDBJ databases">
        <authorList>
            <person name="Lindestad O."/>
        </authorList>
    </citation>
    <scope>NUCLEOTIDE SEQUENCE</scope>
</reference>
<protein>
    <submittedName>
        <fullName evidence="1">Jg17511 protein</fullName>
    </submittedName>
</protein>
<name>A0A8S4QGT3_9NEOP</name>